<name>A0A4P8IMH9_9BURK</name>
<proteinExistence type="predicted"/>
<keyword evidence="2" id="KW-1185">Reference proteome</keyword>
<dbReference type="AlphaFoldDB" id="A0A4P8IMH9"/>
<dbReference type="KEGG" id="tvl:FAZ95_07310"/>
<gene>
    <name evidence="1" type="ORF">FAZ95_07310</name>
</gene>
<accession>A0A4P8IMH9</accession>
<sequence length="66" mass="7280">MGLASDSSEQFDRQAVGKVLSILLMRSKAANAIGSRMGARKMPRVQSIERKPQVGFWNREILAGHP</sequence>
<organism evidence="1 2">
    <name type="scientific">Trinickia violacea</name>
    <dbReference type="NCBI Taxonomy" id="2571746"/>
    <lineage>
        <taxon>Bacteria</taxon>
        <taxon>Pseudomonadati</taxon>
        <taxon>Pseudomonadota</taxon>
        <taxon>Betaproteobacteria</taxon>
        <taxon>Burkholderiales</taxon>
        <taxon>Burkholderiaceae</taxon>
        <taxon>Trinickia</taxon>
    </lineage>
</organism>
<reference evidence="1 2" key="1">
    <citation type="submission" date="2019-05" db="EMBL/GenBank/DDBJ databases">
        <title>Burkholderia sp. DHOD12, isolated from subtropical forest soil.</title>
        <authorList>
            <person name="Gao Z.-H."/>
            <person name="Qiu L.-H."/>
        </authorList>
    </citation>
    <scope>NUCLEOTIDE SEQUENCE [LARGE SCALE GENOMIC DNA]</scope>
    <source>
        <strain evidence="1 2">DHOD12</strain>
    </source>
</reference>
<dbReference type="EMBL" id="CP040077">
    <property type="protein sequence ID" value="QCP49007.1"/>
    <property type="molecule type" value="Genomic_DNA"/>
</dbReference>
<dbReference type="Proteomes" id="UP000298656">
    <property type="component" value="Chromosome 1"/>
</dbReference>
<evidence type="ECO:0000313" key="2">
    <source>
        <dbReference type="Proteomes" id="UP000298656"/>
    </source>
</evidence>
<dbReference type="RefSeq" id="WP_137331838.1">
    <property type="nucleotide sequence ID" value="NZ_CP040077.1"/>
</dbReference>
<evidence type="ECO:0000313" key="1">
    <source>
        <dbReference type="EMBL" id="QCP49007.1"/>
    </source>
</evidence>
<protein>
    <submittedName>
        <fullName evidence="1">Uncharacterized protein</fullName>
    </submittedName>
</protein>